<reference evidence="6" key="1">
    <citation type="submission" date="2021-06" db="EMBL/GenBank/DDBJ databases">
        <authorList>
            <person name="Hodson N. C."/>
            <person name="Mongue J. A."/>
            <person name="Jaron S. K."/>
        </authorList>
    </citation>
    <scope>NUCLEOTIDE SEQUENCE</scope>
</reference>
<dbReference type="GO" id="GO:0005737">
    <property type="term" value="C:cytoplasm"/>
    <property type="evidence" value="ECO:0007669"/>
    <property type="project" value="TreeGrafter"/>
</dbReference>
<dbReference type="PROSITE" id="PS00223">
    <property type="entry name" value="ANNEXIN_1"/>
    <property type="match status" value="1"/>
</dbReference>
<dbReference type="InterPro" id="IPR018502">
    <property type="entry name" value="Annexin_repeat"/>
</dbReference>
<dbReference type="Proteomes" id="UP000708208">
    <property type="component" value="Unassembled WGS sequence"/>
</dbReference>
<dbReference type="AlphaFoldDB" id="A0A8J2P6P1"/>
<evidence type="ECO:0000256" key="5">
    <source>
        <dbReference type="ARBA" id="ARBA00023302"/>
    </source>
</evidence>
<evidence type="ECO:0000256" key="2">
    <source>
        <dbReference type="ARBA" id="ARBA00022737"/>
    </source>
</evidence>
<evidence type="ECO:0000313" key="6">
    <source>
        <dbReference type="EMBL" id="CAG7733955.1"/>
    </source>
</evidence>
<keyword evidence="7" id="KW-1185">Reference proteome</keyword>
<dbReference type="FunFam" id="1.10.220.10:FF:000005">
    <property type="entry name" value="Annexin"/>
    <property type="match status" value="1"/>
</dbReference>
<dbReference type="GO" id="GO:0012506">
    <property type="term" value="C:vesicle membrane"/>
    <property type="evidence" value="ECO:0007669"/>
    <property type="project" value="TreeGrafter"/>
</dbReference>
<dbReference type="GO" id="GO:0005509">
    <property type="term" value="F:calcium ion binding"/>
    <property type="evidence" value="ECO:0007669"/>
    <property type="project" value="InterPro"/>
</dbReference>
<dbReference type="InterPro" id="IPR018252">
    <property type="entry name" value="Annexin_repeat_CS"/>
</dbReference>
<protein>
    <recommendedName>
        <fullName evidence="8">Annexin</fullName>
    </recommendedName>
</protein>
<dbReference type="FunFam" id="1.10.220.10:FF:000002">
    <property type="entry name" value="Annexin"/>
    <property type="match status" value="1"/>
</dbReference>
<dbReference type="GO" id="GO:0001786">
    <property type="term" value="F:phosphatidylserine binding"/>
    <property type="evidence" value="ECO:0007669"/>
    <property type="project" value="TreeGrafter"/>
</dbReference>
<evidence type="ECO:0000313" key="7">
    <source>
        <dbReference type="Proteomes" id="UP000708208"/>
    </source>
</evidence>
<dbReference type="OrthoDB" id="37886at2759"/>
<dbReference type="GO" id="GO:0005634">
    <property type="term" value="C:nucleus"/>
    <property type="evidence" value="ECO:0007669"/>
    <property type="project" value="TreeGrafter"/>
</dbReference>
<dbReference type="PANTHER" id="PTHR10502">
    <property type="entry name" value="ANNEXIN"/>
    <property type="match status" value="1"/>
</dbReference>
<name>A0A8J2P6P1_9HEXA</name>
<dbReference type="GO" id="GO:0005886">
    <property type="term" value="C:plasma membrane"/>
    <property type="evidence" value="ECO:0007669"/>
    <property type="project" value="TreeGrafter"/>
</dbReference>
<dbReference type="SMART" id="SM00335">
    <property type="entry name" value="ANX"/>
    <property type="match status" value="4"/>
</dbReference>
<keyword evidence="2" id="KW-0677">Repeat</keyword>
<dbReference type="GO" id="GO:0005544">
    <property type="term" value="F:calcium-dependent phospholipid binding"/>
    <property type="evidence" value="ECO:0007669"/>
    <property type="project" value="UniProtKB-KW"/>
</dbReference>
<evidence type="ECO:0000256" key="3">
    <source>
        <dbReference type="ARBA" id="ARBA00022837"/>
    </source>
</evidence>
<comment type="caution">
    <text evidence="6">The sequence shown here is derived from an EMBL/GenBank/DDBJ whole genome shotgun (WGS) entry which is preliminary data.</text>
</comment>
<comment type="similarity">
    <text evidence="1">Belongs to the annexin family.</text>
</comment>
<dbReference type="PROSITE" id="PS51897">
    <property type="entry name" value="ANNEXIN_2"/>
    <property type="match status" value="4"/>
</dbReference>
<evidence type="ECO:0000256" key="4">
    <source>
        <dbReference type="ARBA" id="ARBA00023216"/>
    </source>
</evidence>
<keyword evidence="5" id="KW-0111">Calcium/phospholipid-binding</keyword>
<dbReference type="Pfam" id="PF00191">
    <property type="entry name" value="Annexin"/>
    <property type="match status" value="4"/>
</dbReference>
<evidence type="ECO:0000256" key="1">
    <source>
        <dbReference type="ARBA" id="ARBA00007831"/>
    </source>
</evidence>
<dbReference type="EMBL" id="CAJVCH010259846">
    <property type="protein sequence ID" value="CAG7733955.1"/>
    <property type="molecule type" value="Genomic_DNA"/>
</dbReference>
<sequence length="333" mass="36493">MSKVFVPLKGCTCPLCNKQNIPTVFPADSFDSEADATVLRNAMKGWGCDNAEIIQVLSKRNANQRVAIEESYKNLYGRDLTDDLKDELGGNFERLVIAMMLPWPQVCARAIKKACKGVGTDEETLVDVLCTANNCQIKLISEAYKAMYDDDLEEVLDKELSGDFQKLMIAVSQAARHEDDAVDHARAQADAQRLQEAGELKLGTDEGVFTSVLVRNNYAQLEAVSAAYQELAGKTLEEACESELGGDLLSAAKTILAVAKNKDTFWATRLNDSMAGMGTDDKALITIVVLRSEIDLGNIMQEYQKLYEKDLAGAIESETSGDYKKLLLALIGN</sequence>
<organism evidence="6 7">
    <name type="scientific">Allacma fusca</name>
    <dbReference type="NCBI Taxonomy" id="39272"/>
    <lineage>
        <taxon>Eukaryota</taxon>
        <taxon>Metazoa</taxon>
        <taxon>Ecdysozoa</taxon>
        <taxon>Arthropoda</taxon>
        <taxon>Hexapoda</taxon>
        <taxon>Collembola</taxon>
        <taxon>Symphypleona</taxon>
        <taxon>Sminthuridae</taxon>
        <taxon>Allacma</taxon>
    </lineage>
</organism>
<dbReference type="FunFam" id="1.10.220.10:FF:000004">
    <property type="entry name" value="Annexin"/>
    <property type="match status" value="1"/>
</dbReference>
<evidence type="ECO:0008006" key="8">
    <source>
        <dbReference type="Google" id="ProtNLM"/>
    </source>
</evidence>
<accession>A0A8J2P6P1</accession>
<gene>
    <name evidence="6" type="ORF">AFUS01_LOCUS22369</name>
</gene>
<dbReference type="PANTHER" id="PTHR10502:SF102">
    <property type="entry name" value="ANNEXIN B11"/>
    <property type="match status" value="1"/>
</dbReference>
<keyword evidence="4" id="KW-0041">Annexin</keyword>
<dbReference type="FunFam" id="1.10.220.10:FF:000001">
    <property type="entry name" value="Annexin"/>
    <property type="match status" value="1"/>
</dbReference>
<proteinExistence type="inferred from homology"/>
<keyword evidence="3" id="KW-0106">Calcium</keyword>